<keyword evidence="3" id="KW-0233">DNA recombination</keyword>
<dbReference type="Gene3D" id="1.10.150.130">
    <property type="match status" value="1"/>
</dbReference>
<keyword evidence="1" id="KW-0229">DNA integration</keyword>
<dbReference type="Pfam" id="PF00589">
    <property type="entry name" value="Phage_integrase"/>
    <property type="match status" value="1"/>
</dbReference>
<dbReference type="PROSITE" id="PS51898">
    <property type="entry name" value="TYR_RECOMBINASE"/>
    <property type="match status" value="1"/>
</dbReference>
<dbReference type="InterPro" id="IPR050090">
    <property type="entry name" value="Tyrosine_recombinase_XerCD"/>
</dbReference>
<accession>A0ABX2NZ40</accession>
<gene>
    <name evidence="7" type="ORF">FSB64_38055</name>
</gene>
<evidence type="ECO:0000256" key="1">
    <source>
        <dbReference type="ARBA" id="ARBA00022908"/>
    </source>
</evidence>
<dbReference type="InterPro" id="IPR011010">
    <property type="entry name" value="DNA_brk_join_enz"/>
</dbReference>
<dbReference type="RefSeq" id="WP_176369752.1">
    <property type="nucleotide sequence ID" value="NZ_VOMC01000079.1"/>
</dbReference>
<reference evidence="7 8" key="1">
    <citation type="submission" date="2019-08" db="EMBL/GenBank/DDBJ databases">
        <title>Paraburkholderia simonii sp. nov. and P. youngii sp. nov. Brazilian and Mexican Mimosa-associated rhizobia.</title>
        <authorList>
            <person name="Mavima L."/>
            <person name="Beukes C.W."/>
            <person name="Palmer M."/>
            <person name="De Meyer S.E."/>
            <person name="James E.K."/>
            <person name="Maluk M."/>
            <person name="Avontuur J.R."/>
            <person name="Chan W.Y."/>
            <person name="Venter S.N."/>
            <person name="Steenkamp E.T."/>
        </authorList>
    </citation>
    <scope>NUCLEOTIDE SEQUENCE [LARGE SCALE GENOMIC DNA]</scope>
    <source>
        <strain evidence="7 8">JPY454</strain>
    </source>
</reference>
<dbReference type="SUPFAM" id="SSF56349">
    <property type="entry name" value="DNA breaking-rejoining enzymes"/>
    <property type="match status" value="1"/>
</dbReference>
<keyword evidence="2 4" id="KW-0238">DNA-binding</keyword>
<feature type="domain" description="Tyr recombinase" evidence="5">
    <location>
        <begin position="224"/>
        <end position="408"/>
    </location>
</feature>
<dbReference type="InterPro" id="IPR013762">
    <property type="entry name" value="Integrase-like_cat_sf"/>
</dbReference>
<keyword evidence="8" id="KW-1185">Reference proteome</keyword>
<dbReference type="InterPro" id="IPR002104">
    <property type="entry name" value="Integrase_catalytic"/>
</dbReference>
<dbReference type="InterPro" id="IPR044068">
    <property type="entry name" value="CB"/>
</dbReference>
<evidence type="ECO:0000259" key="5">
    <source>
        <dbReference type="PROSITE" id="PS51898"/>
    </source>
</evidence>
<dbReference type="PROSITE" id="PS51900">
    <property type="entry name" value="CB"/>
    <property type="match status" value="1"/>
</dbReference>
<comment type="caution">
    <text evidence="7">The sequence shown here is derived from an EMBL/GenBank/DDBJ whole genome shotgun (WGS) entry which is preliminary data.</text>
</comment>
<dbReference type="InterPro" id="IPR010998">
    <property type="entry name" value="Integrase_recombinase_N"/>
</dbReference>
<sequence length="415" mass="46372">MEHSYVSAKTMVCTVGGLISEHLVAFVEWLVEQQYAESYAFLVARQALAFGRWCNDRRLSLCALNDSDIARYQRLRSRHRSRCLETRRRELRALQLLINYLRSRGVCHASQALAAAADNVIEEFALCLRRDQGLAEVTVENYARWVRRFLVWRFGRGDICLSDVRAADAAAFIQSEAKRMRPAALKNIANALRSFFRYSQSRGEVSAGLAASVPTVATWASTPPIPRAISAEHAQRAIDSCNRRSAVGLRDRAVLLLLARLGLRACEIVRLTLDDIDWDRAQLRVRGKGGRESLLPLAADVGEAIAAYLQHGRPSCPDRHLFLRSVAPIRGLMEGSDGIGTIVRHAILRARVDAPHRGSHQFRHALAVRMLQLGASLREIGRVLRHRSVQSTSIYAKVDVNTLRTLAMAWPGGVR</sequence>
<dbReference type="EMBL" id="VOMC01000079">
    <property type="protein sequence ID" value="NVI09363.1"/>
    <property type="molecule type" value="Genomic_DNA"/>
</dbReference>
<dbReference type="Proteomes" id="UP000821598">
    <property type="component" value="Unassembled WGS sequence"/>
</dbReference>
<evidence type="ECO:0000313" key="8">
    <source>
        <dbReference type="Proteomes" id="UP000821598"/>
    </source>
</evidence>
<dbReference type="PANTHER" id="PTHR30349:SF90">
    <property type="entry name" value="TYROSINE RECOMBINASE XERD"/>
    <property type="match status" value="1"/>
</dbReference>
<dbReference type="PANTHER" id="PTHR30349">
    <property type="entry name" value="PHAGE INTEGRASE-RELATED"/>
    <property type="match status" value="1"/>
</dbReference>
<proteinExistence type="predicted"/>
<dbReference type="Gene3D" id="1.10.443.10">
    <property type="entry name" value="Intergrase catalytic core"/>
    <property type="match status" value="1"/>
</dbReference>
<evidence type="ECO:0000256" key="4">
    <source>
        <dbReference type="PROSITE-ProRule" id="PRU01248"/>
    </source>
</evidence>
<evidence type="ECO:0000256" key="2">
    <source>
        <dbReference type="ARBA" id="ARBA00023125"/>
    </source>
</evidence>
<evidence type="ECO:0000259" key="6">
    <source>
        <dbReference type="PROSITE" id="PS51900"/>
    </source>
</evidence>
<name>A0ABX2NZ40_9BURK</name>
<dbReference type="InterPro" id="IPR004107">
    <property type="entry name" value="Integrase_SAM-like_N"/>
</dbReference>
<organism evidence="7 8">
    <name type="scientific">Paraburkholderia youngii</name>
    <dbReference type="NCBI Taxonomy" id="2782701"/>
    <lineage>
        <taxon>Bacteria</taxon>
        <taxon>Pseudomonadati</taxon>
        <taxon>Pseudomonadota</taxon>
        <taxon>Betaproteobacteria</taxon>
        <taxon>Burkholderiales</taxon>
        <taxon>Burkholderiaceae</taxon>
        <taxon>Paraburkholderia</taxon>
    </lineage>
</organism>
<evidence type="ECO:0000256" key="3">
    <source>
        <dbReference type="ARBA" id="ARBA00023172"/>
    </source>
</evidence>
<evidence type="ECO:0000313" key="7">
    <source>
        <dbReference type="EMBL" id="NVI09363.1"/>
    </source>
</evidence>
<feature type="domain" description="Core-binding (CB)" evidence="6">
    <location>
        <begin position="111"/>
        <end position="200"/>
    </location>
</feature>
<dbReference type="Pfam" id="PF13495">
    <property type="entry name" value="Phage_int_SAM_4"/>
    <property type="match status" value="1"/>
</dbReference>
<protein>
    <submittedName>
        <fullName evidence="7">Tyrosine-type recombinase/integrase</fullName>
    </submittedName>
</protein>